<keyword evidence="14" id="KW-0456">Lyase</keyword>
<gene>
    <name evidence="16" type="ORF">COT26_00835</name>
</gene>
<dbReference type="InterPro" id="IPR016040">
    <property type="entry name" value="NAD(P)-bd_dom"/>
</dbReference>
<organism evidence="16 17">
    <name type="scientific">Candidatus Kerfeldbacteria bacterium CG08_land_8_20_14_0_20_43_14</name>
    <dbReference type="NCBI Taxonomy" id="2014246"/>
    <lineage>
        <taxon>Bacteria</taxon>
        <taxon>Candidatus Kerfeldiibacteriota</taxon>
    </lineage>
</organism>
<keyword evidence="6" id="KW-0812">Transmembrane</keyword>
<dbReference type="UniPathway" id="UPA00796">
    <property type="reaction ID" value="UER00771"/>
</dbReference>
<dbReference type="SUPFAM" id="SSF51735">
    <property type="entry name" value="NAD(P)-binding Rossmann-fold domains"/>
    <property type="match status" value="1"/>
</dbReference>
<comment type="pathway">
    <text evidence="3">Nucleotide-sugar biosynthesis; UDP-alpha-D-xylose biosynthesis; UDP-alpha-D-xylose from UDP-alpha-D-glucuronate: step 1/1.</text>
</comment>
<evidence type="ECO:0000256" key="1">
    <source>
        <dbReference type="ARBA" id="ARBA00001911"/>
    </source>
</evidence>
<evidence type="ECO:0000256" key="9">
    <source>
        <dbReference type="ARBA" id="ARBA00022989"/>
    </source>
</evidence>
<reference evidence="17" key="1">
    <citation type="submission" date="2017-09" db="EMBL/GenBank/DDBJ databases">
        <title>Depth-based differentiation of microbial function through sediment-hosted aquifers and enrichment of novel symbionts in the deep terrestrial subsurface.</title>
        <authorList>
            <person name="Probst A.J."/>
            <person name="Ladd B."/>
            <person name="Jarett J.K."/>
            <person name="Geller-Mcgrath D.E."/>
            <person name="Sieber C.M.K."/>
            <person name="Emerson J.B."/>
            <person name="Anantharaman K."/>
            <person name="Thomas B.C."/>
            <person name="Malmstrom R."/>
            <person name="Stieglmeier M."/>
            <person name="Klingl A."/>
            <person name="Woyke T."/>
            <person name="Ryan C.M."/>
            <person name="Banfield J.F."/>
        </authorList>
    </citation>
    <scope>NUCLEOTIDE SEQUENCE [LARGE SCALE GENOMIC DNA]</scope>
</reference>
<evidence type="ECO:0000256" key="12">
    <source>
        <dbReference type="ARBA" id="ARBA00023136"/>
    </source>
</evidence>
<evidence type="ECO:0000256" key="14">
    <source>
        <dbReference type="ARBA" id="ARBA00023239"/>
    </source>
</evidence>
<dbReference type="PANTHER" id="PTHR43078:SF6">
    <property type="entry name" value="UDP-GLUCURONIC ACID DECARBOXYLASE 1"/>
    <property type="match status" value="1"/>
</dbReference>
<comment type="similarity">
    <text evidence="4">Belongs to the NAD(P)-dependent epimerase/dehydratase family. UDP-glucuronic acid decarboxylase subfamily.</text>
</comment>
<dbReference type="GO" id="GO:0070403">
    <property type="term" value="F:NAD+ binding"/>
    <property type="evidence" value="ECO:0007669"/>
    <property type="project" value="InterPro"/>
</dbReference>
<evidence type="ECO:0000256" key="7">
    <source>
        <dbReference type="ARBA" id="ARBA00022793"/>
    </source>
</evidence>
<dbReference type="Gene3D" id="3.40.50.720">
    <property type="entry name" value="NAD(P)-binding Rossmann-like Domain"/>
    <property type="match status" value="1"/>
</dbReference>
<feature type="domain" description="NAD(P)-binding" evidence="15">
    <location>
        <begin position="16"/>
        <end position="320"/>
    </location>
</feature>
<dbReference type="GO" id="GO:0033320">
    <property type="term" value="P:UDP-D-xylose biosynthetic process"/>
    <property type="evidence" value="ECO:0007669"/>
    <property type="project" value="UniProtKB-UniPathway"/>
</dbReference>
<comment type="caution">
    <text evidence="16">The sequence shown here is derived from an EMBL/GenBank/DDBJ whole genome shotgun (WGS) entry which is preliminary data.</text>
</comment>
<dbReference type="EC" id="4.1.1.35" evidence="5"/>
<evidence type="ECO:0000256" key="2">
    <source>
        <dbReference type="ARBA" id="ARBA00004447"/>
    </source>
</evidence>
<dbReference type="FunFam" id="3.40.50.720:FF:000065">
    <property type="entry name" value="UDP-glucuronic acid decarboxylase 1"/>
    <property type="match status" value="1"/>
</dbReference>
<keyword evidence="8" id="KW-0735">Signal-anchor</keyword>
<dbReference type="GO" id="GO:0042732">
    <property type="term" value="P:D-xylose metabolic process"/>
    <property type="evidence" value="ECO:0007669"/>
    <property type="project" value="InterPro"/>
</dbReference>
<keyword evidence="12" id="KW-0472">Membrane</keyword>
<keyword evidence="13" id="KW-0325">Glycoprotein</keyword>
<name>A0A2H0YR20_9BACT</name>
<accession>A0A2H0YR20</accession>
<evidence type="ECO:0000259" key="15">
    <source>
        <dbReference type="Pfam" id="PF16363"/>
    </source>
</evidence>
<protein>
    <recommendedName>
        <fullName evidence="5">UDP-glucuronate decarboxylase</fullName>
        <ecNumber evidence="5">4.1.1.35</ecNumber>
    </recommendedName>
</protein>
<evidence type="ECO:0000313" key="16">
    <source>
        <dbReference type="EMBL" id="PIS40910.1"/>
    </source>
</evidence>
<comment type="subcellular location">
    <subcellularLocation>
        <location evidence="2">Golgi apparatus</location>
        <location evidence="2">Golgi stack membrane</location>
        <topology evidence="2">Single-pass type II membrane protein</topology>
    </subcellularLocation>
</comment>
<evidence type="ECO:0000256" key="5">
    <source>
        <dbReference type="ARBA" id="ARBA00012290"/>
    </source>
</evidence>
<evidence type="ECO:0000256" key="11">
    <source>
        <dbReference type="ARBA" id="ARBA00023034"/>
    </source>
</evidence>
<dbReference type="Proteomes" id="UP000236845">
    <property type="component" value="Unassembled WGS sequence"/>
</dbReference>
<evidence type="ECO:0000256" key="6">
    <source>
        <dbReference type="ARBA" id="ARBA00022692"/>
    </source>
</evidence>
<evidence type="ECO:0000256" key="3">
    <source>
        <dbReference type="ARBA" id="ARBA00005100"/>
    </source>
</evidence>
<dbReference type="InterPro" id="IPR044516">
    <property type="entry name" value="UXS-like"/>
</dbReference>
<dbReference type="PANTHER" id="PTHR43078">
    <property type="entry name" value="UDP-GLUCURONIC ACID DECARBOXYLASE-RELATED"/>
    <property type="match status" value="1"/>
</dbReference>
<keyword evidence="11" id="KW-0333">Golgi apparatus</keyword>
<dbReference type="GO" id="GO:0005737">
    <property type="term" value="C:cytoplasm"/>
    <property type="evidence" value="ECO:0007669"/>
    <property type="project" value="TreeGrafter"/>
</dbReference>
<keyword evidence="10" id="KW-0520">NAD</keyword>
<sequence>MTSKRPIFDTKNILAAGGAGFLGSHLCDELVKKNKVICVDNFSTGSIDNINHLLQKPNFKFIKHDLSEPLDLEKFPELRPFKVAFQGVQEIYNFACPTSPKEYSKLPIETLLANGFASKHLLDLAVQYEAKYLLTSSSAIYGEPVDSQAFREDYWGFIDPIGPRSCYNEGKRYAESLVINYRNSKKIDAKIVRVFTTYGPRMSLNDGRLIPDLVNSALKGEALKIYGKPDAASTFCFVTDMIDGLLKMMKSNEAGPVNLGSPDPVSLVQIAEKILALTKSASAIEHVEAHPFAHRQGSPDIRLAKDLLGWFPTIPLDNGLVQTIEAMKASRVISYQPEE</sequence>
<keyword evidence="9" id="KW-1133">Transmembrane helix</keyword>
<dbReference type="InterPro" id="IPR036291">
    <property type="entry name" value="NAD(P)-bd_dom_sf"/>
</dbReference>
<dbReference type="AlphaFoldDB" id="A0A2H0YR20"/>
<evidence type="ECO:0000313" key="17">
    <source>
        <dbReference type="Proteomes" id="UP000236845"/>
    </source>
</evidence>
<evidence type="ECO:0000256" key="13">
    <source>
        <dbReference type="ARBA" id="ARBA00023180"/>
    </source>
</evidence>
<comment type="cofactor">
    <cofactor evidence="1">
        <name>NAD(+)</name>
        <dbReference type="ChEBI" id="CHEBI:57540"/>
    </cofactor>
</comment>
<evidence type="ECO:0000256" key="8">
    <source>
        <dbReference type="ARBA" id="ARBA00022968"/>
    </source>
</evidence>
<evidence type="ECO:0000256" key="4">
    <source>
        <dbReference type="ARBA" id="ARBA00007505"/>
    </source>
</evidence>
<dbReference type="GO" id="GO:0048040">
    <property type="term" value="F:UDP-glucuronate decarboxylase activity"/>
    <property type="evidence" value="ECO:0007669"/>
    <property type="project" value="UniProtKB-EC"/>
</dbReference>
<proteinExistence type="inferred from homology"/>
<dbReference type="EMBL" id="PEXW01000016">
    <property type="protein sequence ID" value="PIS40910.1"/>
    <property type="molecule type" value="Genomic_DNA"/>
</dbReference>
<evidence type="ECO:0000256" key="10">
    <source>
        <dbReference type="ARBA" id="ARBA00023027"/>
    </source>
</evidence>
<keyword evidence="7" id="KW-0210">Decarboxylase</keyword>
<dbReference type="Pfam" id="PF16363">
    <property type="entry name" value="GDP_Man_Dehyd"/>
    <property type="match status" value="1"/>
</dbReference>